<sequence length="290" mass="32225">MLAEPDPRLVGPPPEIELENFRRGFFQGGELLGGFLTDGSDGSLGPGQRGGLEETFWELRLSTGIPLGSFDHLLGVRPFFRAEHFDGPTGTDVPETLYSTGVSLFHRKQWNERVSSIVIATPAVRSDFTTSKNAFRLFGLGLVNWQCRDDLSLALGAVYFDRSDLGVLPAFGLTWTPSPQWKVDLMMPRPQINRRLWVQPGQAEGWAFVGGSIGGNTWAVTREGGARDGQKDELTVNGLRVFGGYETLVTGNRGWGMEVGYVFNRSLEYEREAVEYDLHDAVFLEASWKF</sequence>
<reference evidence="2" key="1">
    <citation type="submission" date="2021-11" db="EMBL/GenBank/DDBJ databases">
        <title>Genome sequence.</title>
        <authorList>
            <person name="Sun Q."/>
        </authorList>
    </citation>
    <scope>NUCLEOTIDE SEQUENCE</scope>
    <source>
        <strain evidence="2">JC740</strain>
    </source>
</reference>
<evidence type="ECO:0000313" key="2">
    <source>
        <dbReference type="EMBL" id="MCC9641727.1"/>
    </source>
</evidence>
<proteinExistence type="predicted"/>
<dbReference type="InterPro" id="IPR046235">
    <property type="entry name" value="DUF6268"/>
</dbReference>
<dbReference type="RefSeq" id="WP_230272107.1">
    <property type="nucleotide sequence ID" value="NZ_JAJKFW010000012.1"/>
</dbReference>
<evidence type="ECO:0000313" key="3">
    <source>
        <dbReference type="Proteomes" id="UP001430306"/>
    </source>
</evidence>
<gene>
    <name evidence="2" type="ORF">LOC71_05530</name>
</gene>
<feature type="domain" description="DUF6268" evidence="1">
    <location>
        <begin position="93"/>
        <end position="188"/>
    </location>
</feature>
<dbReference type="Pfam" id="PF19783">
    <property type="entry name" value="DUF6268"/>
    <property type="match status" value="1"/>
</dbReference>
<organism evidence="2 3">
    <name type="scientific">Rhodopirellula halodulae</name>
    <dbReference type="NCBI Taxonomy" id="2894198"/>
    <lineage>
        <taxon>Bacteria</taxon>
        <taxon>Pseudomonadati</taxon>
        <taxon>Planctomycetota</taxon>
        <taxon>Planctomycetia</taxon>
        <taxon>Pirellulales</taxon>
        <taxon>Pirellulaceae</taxon>
        <taxon>Rhodopirellula</taxon>
    </lineage>
</organism>
<protein>
    <submittedName>
        <fullName evidence="2">DUF6268 family outer membrane beta-barrel protein</fullName>
    </submittedName>
</protein>
<dbReference type="EMBL" id="JAJKFW010000012">
    <property type="protein sequence ID" value="MCC9641727.1"/>
    <property type="molecule type" value="Genomic_DNA"/>
</dbReference>
<keyword evidence="3" id="KW-1185">Reference proteome</keyword>
<accession>A0ABS8NDU9</accession>
<comment type="caution">
    <text evidence="2">The sequence shown here is derived from an EMBL/GenBank/DDBJ whole genome shotgun (WGS) entry which is preliminary data.</text>
</comment>
<evidence type="ECO:0000259" key="1">
    <source>
        <dbReference type="Pfam" id="PF19783"/>
    </source>
</evidence>
<name>A0ABS8NDU9_9BACT</name>
<dbReference type="Proteomes" id="UP001430306">
    <property type="component" value="Unassembled WGS sequence"/>
</dbReference>